<dbReference type="InterPro" id="IPR036930">
    <property type="entry name" value="WGR_dom_sf"/>
</dbReference>
<dbReference type="GeneID" id="83883080"/>
<dbReference type="Proteomes" id="UP000051870">
    <property type="component" value="Unassembled WGS sequence"/>
</dbReference>
<name>A0A0P1IHM2_9RHOB</name>
<feature type="domain" description="WGR" evidence="1">
    <location>
        <begin position="12"/>
        <end position="76"/>
    </location>
</feature>
<dbReference type="SUPFAM" id="SSF142921">
    <property type="entry name" value="WGR domain-like"/>
    <property type="match status" value="1"/>
</dbReference>
<dbReference type="AlphaFoldDB" id="A0A0P1IHM2"/>
<protein>
    <submittedName>
        <fullName evidence="2">WGR domain protein</fullName>
    </submittedName>
</protein>
<accession>A0A0P1IHM2</accession>
<reference evidence="3" key="1">
    <citation type="submission" date="2015-09" db="EMBL/GenBank/DDBJ databases">
        <authorList>
            <person name="Rodrigo-Torres Lidia"/>
            <person name="Arahal R.David."/>
        </authorList>
    </citation>
    <scope>NUCLEOTIDE SEQUENCE [LARGE SCALE GENOMIC DNA]</scope>
    <source>
        <strain evidence="3">CECT 7735</strain>
    </source>
</reference>
<keyword evidence="3" id="KW-1185">Reference proteome</keyword>
<dbReference type="CDD" id="cd07996">
    <property type="entry name" value="WGR_MMR_like"/>
    <property type="match status" value="1"/>
</dbReference>
<dbReference type="EMBL" id="CYTW01000006">
    <property type="protein sequence ID" value="CUK13540.1"/>
    <property type="molecule type" value="Genomic_DNA"/>
</dbReference>
<evidence type="ECO:0000313" key="2">
    <source>
        <dbReference type="EMBL" id="CUK13540.1"/>
    </source>
</evidence>
<dbReference type="Gene3D" id="2.20.140.10">
    <property type="entry name" value="WGR domain"/>
    <property type="match status" value="1"/>
</dbReference>
<evidence type="ECO:0000259" key="1">
    <source>
        <dbReference type="Pfam" id="PF05406"/>
    </source>
</evidence>
<dbReference type="InterPro" id="IPR008893">
    <property type="entry name" value="WGR_domain"/>
</dbReference>
<sequence>MAVCILYRRTRATRPRFYRVEIAYNLFEEISVLREWGYAGGQGQSQVDIYGNLREASVAADRLRNRALKRGYSRADRMLANS</sequence>
<dbReference type="InterPro" id="IPR049809">
    <property type="entry name" value="YehF/YfeS-like_WGR"/>
</dbReference>
<evidence type="ECO:0000313" key="3">
    <source>
        <dbReference type="Proteomes" id="UP000051870"/>
    </source>
</evidence>
<dbReference type="STRING" id="1715693.PH7735_03823"/>
<proteinExistence type="predicted"/>
<dbReference type="RefSeq" id="WP_082645323.1">
    <property type="nucleotide sequence ID" value="NZ_CANLZE010000006.1"/>
</dbReference>
<dbReference type="Pfam" id="PF05406">
    <property type="entry name" value="WGR"/>
    <property type="match status" value="1"/>
</dbReference>
<organism evidence="2 3">
    <name type="scientific">Shimia thalassica</name>
    <dbReference type="NCBI Taxonomy" id="1715693"/>
    <lineage>
        <taxon>Bacteria</taxon>
        <taxon>Pseudomonadati</taxon>
        <taxon>Pseudomonadota</taxon>
        <taxon>Alphaproteobacteria</taxon>
        <taxon>Rhodobacterales</taxon>
        <taxon>Roseobacteraceae</taxon>
    </lineage>
</organism>
<gene>
    <name evidence="2" type="ORF">PH7735_03823</name>
</gene>